<comment type="caution">
    <text evidence="2">The sequence shown here is derived from an EMBL/GenBank/DDBJ whole genome shotgun (WGS) entry which is preliminary data.</text>
</comment>
<name>A0A1F8DZS6_9BACT</name>
<protein>
    <submittedName>
        <fullName evidence="2">Uncharacterized protein</fullName>
    </submittedName>
</protein>
<sequence length="208" mass="22191">MKHPHCNRSLASHLFWCRGFAPTFFVVVVALFVVSVGSGFYFASRPDAALAPSEPVAVVEQKTDETTTSTESEAVAIEPAVAKPVTAPKPVQAKPVECGSGATADACMFEHITNCTSARGTLTDRRTGVRVEHVVGGLAGGICRYRSTIVFAPGDAALLEGLDVQCNLPKDQLLRVLRASDEEQLLQVCTGSYIDILRQARGMGSLNQ</sequence>
<keyword evidence="1" id="KW-1133">Transmembrane helix</keyword>
<dbReference type="EMBL" id="MGIT01000001">
    <property type="protein sequence ID" value="OGM93265.1"/>
    <property type="molecule type" value="Genomic_DNA"/>
</dbReference>
<gene>
    <name evidence="2" type="ORF">A2372_02575</name>
</gene>
<proteinExistence type="predicted"/>
<keyword evidence="1" id="KW-0812">Transmembrane</keyword>
<accession>A0A1F8DZS6</accession>
<reference evidence="2 3" key="1">
    <citation type="journal article" date="2016" name="Nat. Commun.">
        <title>Thousands of microbial genomes shed light on interconnected biogeochemical processes in an aquifer system.</title>
        <authorList>
            <person name="Anantharaman K."/>
            <person name="Brown C.T."/>
            <person name="Hug L.A."/>
            <person name="Sharon I."/>
            <person name="Castelle C.J."/>
            <person name="Probst A.J."/>
            <person name="Thomas B.C."/>
            <person name="Singh A."/>
            <person name="Wilkins M.J."/>
            <person name="Karaoz U."/>
            <person name="Brodie E.L."/>
            <person name="Williams K.H."/>
            <person name="Hubbard S.S."/>
            <person name="Banfield J.F."/>
        </authorList>
    </citation>
    <scope>NUCLEOTIDE SEQUENCE [LARGE SCALE GENOMIC DNA]</scope>
</reference>
<evidence type="ECO:0000256" key="1">
    <source>
        <dbReference type="SAM" id="Phobius"/>
    </source>
</evidence>
<keyword evidence="1" id="KW-0472">Membrane</keyword>
<evidence type="ECO:0000313" key="2">
    <source>
        <dbReference type="EMBL" id="OGM93265.1"/>
    </source>
</evidence>
<dbReference type="Proteomes" id="UP000176422">
    <property type="component" value="Unassembled WGS sequence"/>
</dbReference>
<dbReference type="STRING" id="1802559.A2372_02575"/>
<dbReference type="AlphaFoldDB" id="A0A1F8DZS6"/>
<organism evidence="2 3">
    <name type="scientific">Candidatus Wolfebacteria bacterium RIFOXYB1_FULL_54_12</name>
    <dbReference type="NCBI Taxonomy" id="1802559"/>
    <lineage>
        <taxon>Bacteria</taxon>
        <taxon>Candidatus Wolfeibacteriota</taxon>
    </lineage>
</organism>
<evidence type="ECO:0000313" key="3">
    <source>
        <dbReference type="Proteomes" id="UP000176422"/>
    </source>
</evidence>
<feature type="transmembrane region" description="Helical" evidence="1">
    <location>
        <begin position="20"/>
        <end position="43"/>
    </location>
</feature>